<evidence type="ECO:0000313" key="2">
    <source>
        <dbReference type="EMBL" id="AXB43295.1"/>
    </source>
</evidence>
<dbReference type="Proteomes" id="UP000250434">
    <property type="component" value="Chromosome"/>
</dbReference>
<gene>
    <name evidence="2" type="ORF">A4R43_12635</name>
</gene>
<keyword evidence="3" id="KW-1185">Reference proteome</keyword>
<feature type="domain" description="HTH-like" evidence="1">
    <location>
        <begin position="102"/>
        <end position="153"/>
    </location>
</feature>
<accession>A0A344L5H1</accession>
<reference evidence="2 3" key="1">
    <citation type="submission" date="2016-04" db="EMBL/GenBank/DDBJ databases">
        <title>Complete genome sequence and analysis of deep-sea sediment isolate, Amycolatopsis sp. WP1.</title>
        <authorList>
            <person name="Wang H."/>
            <person name="Chen S."/>
            <person name="Wu Q."/>
        </authorList>
    </citation>
    <scope>NUCLEOTIDE SEQUENCE [LARGE SCALE GENOMIC DNA]</scope>
    <source>
        <strain evidence="2 3">WP1</strain>
    </source>
</reference>
<name>A0A344L5H1_9PSEU</name>
<dbReference type="InterPro" id="IPR050900">
    <property type="entry name" value="Transposase_IS3/IS150/IS904"/>
</dbReference>
<dbReference type="EMBL" id="CP015163">
    <property type="protein sequence ID" value="AXB43295.1"/>
    <property type="molecule type" value="Genomic_DNA"/>
</dbReference>
<dbReference type="AlphaFoldDB" id="A0A344L5H1"/>
<dbReference type="Pfam" id="PF13276">
    <property type="entry name" value="HTH_21"/>
    <property type="match status" value="1"/>
</dbReference>
<proteinExistence type="predicted"/>
<dbReference type="PANTHER" id="PTHR46889">
    <property type="entry name" value="TRANSPOSASE INSF FOR INSERTION SEQUENCE IS3B-RELATED"/>
    <property type="match status" value="1"/>
</dbReference>
<dbReference type="KEGG" id="aab:A4R43_12635"/>
<dbReference type="InterPro" id="IPR025948">
    <property type="entry name" value="HTH-like_dom"/>
</dbReference>
<evidence type="ECO:0000259" key="1">
    <source>
        <dbReference type="Pfam" id="PF13276"/>
    </source>
</evidence>
<sequence>MVHRGEYSAGSLRPRVAAGFAAMRPMVLAGAGTELVRGGLASEFAAMLGPRRPTVALRVAFVDRHRIRQPVSTICAAIGLAPSTYYAVKKRERDPSERVRKDRELAVAIRDVWLSSDRTYGARKVWRELQNRGVDVARCTVERLMRNEGMRGSPLARLHQVEPVEPVQF</sequence>
<dbReference type="OrthoDB" id="3254719at2"/>
<dbReference type="PANTHER" id="PTHR46889:SF4">
    <property type="entry name" value="TRANSPOSASE INSO FOR INSERTION SEQUENCE ELEMENT IS911B-RELATED"/>
    <property type="match status" value="1"/>
</dbReference>
<organism evidence="2 3">
    <name type="scientific">Amycolatopsis albispora</name>
    <dbReference type="NCBI Taxonomy" id="1804986"/>
    <lineage>
        <taxon>Bacteria</taxon>
        <taxon>Bacillati</taxon>
        <taxon>Actinomycetota</taxon>
        <taxon>Actinomycetes</taxon>
        <taxon>Pseudonocardiales</taxon>
        <taxon>Pseudonocardiaceae</taxon>
        <taxon>Amycolatopsis</taxon>
    </lineage>
</organism>
<protein>
    <recommendedName>
        <fullName evidence="1">HTH-like domain-containing protein</fullName>
    </recommendedName>
</protein>
<evidence type="ECO:0000313" key="3">
    <source>
        <dbReference type="Proteomes" id="UP000250434"/>
    </source>
</evidence>